<dbReference type="InterPro" id="IPR002109">
    <property type="entry name" value="Glutaredoxin"/>
</dbReference>
<protein>
    <recommendedName>
        <fullName evidence="6">Glutaredoxin domain-containing protein</fullName>
    </recommendedName>
</protein>
<dbReference type="AlphaFoldDB" id="A0A6J4T8X4"/>
<dbReference type="InterPro" id="IPR014025">
    <property type="entry name" value="Glutaredoxin_subgr"/>
</dbReference>
<dbReference type="SUPFAM" id="SSF52833">
    <property type="entry name" value="Thioredoxin-like"/>
    <property type="match status" value="1"/>
</dbReference>
<dbReference type="PANTHER" id="PTHR46679:SF1">
    <property type="entry name" value="GLUTAREDOXIN-2, MITOCHONDRIAL"/>
    <property type="match status" value="1"/>
</dbReference>
<evidence type="ECO:0000256" key="1">
    <source>
        <dbReference type="ARBA" id="ARBA00007787"/>
    </source>
</evidence>
<dbReference type="PROSITE" id="PS51354">
    <property type="entry name" value="GLUTAREDOXIN_2"/>
    <property type="match status" value="1"/>
</dbReference>
<dbReference type="InterPro" id="IPR036249">
    <property type="entry name" value="Thioredoxin-like_sf"/>
</dbReference>
<keyword evidence="4" id="KW-1015">Disulfide bond</keyword>
<dbReference type="PRINTS" id="PR00160">
    <property type="entry name" value="GLUTAREDOXIN"/>
</dbReference>
<accession>A0A6J4T8X4</accession>
<dbReference type="Pfam" id="PF00462">
    <property type="entry name" value="Glutaredoxin"/>
    <property type="match status" value="1"/>
</dbReference>
<sequence length="84" mass="9084">MAGVTVYTTEPCGFCTQAKALLRARGVEFDEVNLARDADGRARLVATTGQMTFPQILVGERSLGGFRELLEADRDGRLPELLAA</sequence>
<proteinExistence type="inferred from homology"/>
<evidence type="ECO:0000259" key="6">
    <source>
        <dbReference type="Pfam" id="PF00462"/>
    </source>
</evidence>
<comment type="similarity">
    <text evidence="1">Belongs to the glutaredoxin family.</text>
</comment>
<evidence type="ECO:0000256" key="5">
    <source>
        <dbReference type="ARBA" id="ARBA00023284"/>
    </source>
</evidence>
<evidence type="ECO:0000256" key="3">
    <source>
        <dbReference type="ARBA" id="ARBA00022982"/>
    </source>
</evidence>
<dbReference type="Gene3D" id="3.40.30.10">
    <property type="entry name" value="Glutaredoxin"/>
    <property type="match status" value="1"/>
</dbReference>
<organism evidence="7">
    <name type="scientific">uncultured Solirubrobacterales bacterium</name>
    <dbReference type="NCBI Taxonomy" id="768556"/>
    <lineage>
        <taxon>Bacteria</taxon>
        <taxon>Bacillati</taxon>
        <taxon>Actinomycetota</taxon>
        <taxon>Thermoleophilia</taxon>
        <taxon>Solirubrobacterales</taxon>
        <taxon>environmental samples</taxon>
    </lineage>
</organism>
<keyword evidence="3" id="KW-0249">Electron transport</keyword>
<dbReference type="EMBL" id="CADCVV010000187">
    <property type="protein sequence ID" value="CAA9516319.1"/>
    <property type="molecule type" value="Genomic_DNA"/>
</dbReference>
<keyword evidence="5" id="KW-0676">Redox-active center</keyword>
<evidence type="ECO:0000256" key="4">
    <source>
        <dbReference type="ARBA" id="ARBA00023157"/>
    </source>
</evidence>
<name>A0A6J4T8X4_9ACTN</name>
<evidence type="ECO:0000313" key="7">
    <source>
        <dbReference type="EMBL" id="CAA9516319.1"/>
    </source>
</evidence>
<dbReference type="GO" id="GO:0015035">
    <property type="term" value="F:protein-disulfide reductase activity"/>
    <property type="evidence" value="ECO:0007669"/>
    <property type="project" value="TreeGrafter"/>
</dbReference>
<feature type="domain" description="Glutaredoxin" evidence="6">
    <location>
        <begin position="4"/>
        <end position="61"/>
    </location>
</feature>
<evidence type="ECO:0000256" key="2">
    <source>
        <dbReference type="ARBA" id="ARBA00022448"/>
    </source>
</evidence>
<dbReference type="PANTHER" id="PTHR46679">
    <property type="match status" value="1"/>
</dbReference>
<reference evidence="7" key="1">
    <citation type="submission" date="2020-02" db="EMBL/GenBank/DDBJ databases">
        <authorList>
            <person name="Meier V. D."/>
        </authorList>
    </citation>
    <scope>NUCLEOTIDE SEQUENCE</scope>
    <source>
        <strain evidence="7">AVDCRST_MAG17</strain>
    </source>
</reference>
<gene>
    <name evidence="7" type="ORF">AVDCRST_MAG17-2304</name>
</gene>
<keyword evidence="2" id="KW-0813">Transport</keyword>